<keyword evidence="10" id="KW-0067">ATP-binding</keyword>
<comment type="function">
    <text evidence="10">Functions in the biosynthesis of the anionic phospholipids phosphatidylglycerol and cardiolipin.</text>
</comment>
<dbReference type="PIRSF" id="PIRSF000850">
    <property type="entry name" value="Phospholipase_D_PSS"/>
    <property type="match status" value="1"/>
</dbReference>
<proteinExistence type="inferred from homology"/>
<dbReference type="PANTHER" id="PTHR12586:SF1">
    <property type="entry name" value="CDP-DIACYLGLYCEROL--GLYCEROL-3-PHOSPHATE 3-PHOSPHATIDYLTRANSFERASE, MITOCHONDRIAL"/>
    <property type="match status" value="1"/>
</dbReference>
<keyword evidence="5" id="KW-0677">Repeat</keyword>
<feature type="domain" description="PLD phosphodiesterase" evidence="11">
    <location>
        <begin position="175"/>
        <end position="196"/>
    </location>
</feature>
<dbReference type="GO" id="GO:0032049">
    <property type="term" value="P:cardiolipin biosynthetic process"/>
    <property type="evidence" value="ECO:0007669"/>
    <property type="project" value="InterPro"/>
</dbReference>
<dbReference type="InterPro" id="IPR016270">
    <property type="entry name" value="PGS1"/>
</dbReference>
<keyword evidence="8 10" id="KW-1208">Phospholipid metabolism</keyword>
<dbReference type="GO" id="GO:0008444">
    <property type="term" value="F:CDP-diacylglycerol-glycerol-3-phosphate 3-phosphatidyltransferase activity"/>
    <property type="evidence" value="ECO:0007669"/>
    <property type="project" value="UniProtKB-EC"/>
</dbReference>
<dbReference type="SMART" id="SM00155">
    <property type="entry name" value="PLDc"/>
    <property type="match status" value="2"/>
</dbReference>
<evidence type="ECO:0000256" key="10">
    <source>
        <dbReference type="RuleBase" id="RU365024"/>
    </source>
</evidence>
<dbReference type="UniPathway" id="UPA00084">
    <property type="reaction ID" value="UER00503"/>
</dbReference>
<keyword evidence="10" id="KW-0496">Mitochondrion</keyword>
<comment type="similarity">
    <text evidence="2 10">Belongs to the CDP-alcohol phosphatidyltransferase class-II family.</text>
</comment>
<dbReference type="STRING" id="436010.A0A165XMX7"/>
<evidence type="ECO:0000256" key="6">
    <source>
        <dbReference type="ARBA" id="ARBA00023098"/>
    </source>
</evidence>
<protein>
    <recommendedName>
        <fullName evidence="10">CDP-diacylglycerol--glycerol-3-phosphate 3-phosphatidyltransferase</fullName>
        <ecNumber evidence="10">2.7.8.5</ecNumber>
    </recommendedName>
</protein>
<name>A0A165XMX7_9AGAM</name>
<keyword evidence="10" id="KW-0547">Nucleotide-binding</keyword>
<accession>A0A165XMX7</accession>
<evidence type="ECO:0000256" key="7">
    <source>
        <dbReference type="ARBA" id="ARBA00023209"/>
    </source>
</evidence>
<evidence type="ECO:0000256" key="4">
    <source>
        <dbReference type="ARBA" id="ARBA00022679"/>
    </source>
</evidence>
<dbReference type="CDD" id="cd09135">
    <property type="entry name" value="PLDc_PGS1_euk_1"/>
    <property type="match status" value="1"/>
</dbReference>
<comment type="pathway">
    <text evidence="1 10">Phospholipid metabolism; phosphatidylglycerol biosynthesis; phosphatidylglycerol from CDP-diacylglycerol: step 1/2.</text>
</comment>
<dbReference type="GO" id="GO:0005739">
    <property type="term" value="C:mitochondrion"/>
    <property type="evidence" value="ECO:0007669"/>
    <property type="project" value="UniProtKB-SubCell"/>
</dbReference>
<evidence type="ECO:0000256" key="8">
    <source>
        <dbReference type="ARBA" id="ARBA00023264"/>
    </source>
</evidence>
<evidence type="ECO:0000256" key="9">
    <source>
        <dbReference type="ARBA" id="ARBA00048586"/>
    </source>
</evidence>
<dbReference type="AlphaFoldDB" id="A0A165XMX7"/>
<reference evidence="12 13" key="1">
    <citation type="journal article" date="2016" name="Mol. Biol. Evol.">
        <title>Comparative Genomics of Early-Diverging Mushroom-Forming Fungi Provides Insights into the Origins of Lignocellulose Decay Capabilities.</title>
        <authorList>
            <person name="Nagy L.G."/>
            <person name="Riley R."/>
            <person name="Tritt A."/>
            <person name="Adam C."/>
            <person name="Daum C."/>
            <person name="Floudas D."/>
            <person name="Sun H."/>
            <person name="Yadav J.S."/>
            <person name="Pangilinan J."/>
            <person name="Larsson K.H."/>
            <person name="Matsuura K."/>
            <person name="Barry K."/>
            <person name="Labutti K."/>
            <person name="Kuo R."/>
            <person name="Ohm R.A."/>
            <person name="Bhattacharya S.S."/>
            <person name="Shirouzu T."/>
            <person name="Yoshinaga Y."/>
            <person name="Martin F.M."/>
            <person name="Grigoriev I.V."/>
            <person name="Hibbett D.S."/>
        </authorList>
    </citation>
    <scope>NUCLEOTIDE SEQUENCE [LARGE SCALE GENOMIC DNA]</scope>
    <source>
        <strain evidence="12 13">CBS 109695</strain>
    </source>
</reference>
<gene>
    <name evidence="12" type="ORF">FIBSPDRAFT_938822</name>
</gene>
<dbReference type="EC" id="2.7.8.5" evidence="10"/>
<keyword evidence="4 10" id="KW-0808">Transferase</keyword>
<keyword evidence="13" id="KW-1185">Reference proteome</keyword>
<evidence type="ECO:0000313" key="12">
    <source>
        <dbReference type="EMBL" id="KZP08715.1"/>
    </source>
</evidence>
<dbReference type="Gene3D" id="3.30.870.10">
    <property type="entry name" value="Endonuclease Chain A"/>
    <property type="match status" value="2"/>
</dbReference>
<evidence type="ECO:0000256" key="5">
    <source>
        <dbReference type="ARBA" id="ARBA00022737"/>
    </source>
</evidence>
<evidence type="ECO:0000313" key="13">
    <source>
        <dbReference type="Proteomes" id="UP000076532"/>
    </source>
</evidence>
<comment type="subcellular location">
    <subcellularLocation>
        <location evidence="10">Mitochondrion</location>
    </subcellularLocation>
</comment>
<dbReference type="SUPFAM" id="SSF56024">
    <property type="entry name" value="Phospholipase D/nuclease"/>
    <property type="match status" value="1"/>
</dbReference>
<organism evidence="12 13">
    <name type="scientific">Athelia psychrophila</name>
    <dbReference type="NCBI Taxonomy" id="1759441"/>
    <lineage>
        <taxon>Eukaryota</taxon>
        <taxon>Fungi</taxon>
        <taxon>Dikarya</taxon>
        <taxon>Basidiomycota</taxon>
        <taxon>Agaricomycotina</taxon>
        <taxon>Agaricomycetes</taxon>
        <taxon>Agaricomycetidae</taxon>
        <taxon>Atheliales</taxon>
        <taxon>Atheliaceae</taxon>
        <taxon>Athelia</taxon>
    </lineage>
</organism>
<evidence type="ECO:0000256" key="2">
    <source>
        <dbReference type="ARBA" id="ARBA00010682"/>
    </source>
</evidence>
<comment type="catalytic activity">
    <reaction evidence="9 10">
        <text>a CDP-1,2-diacyl-sn-glycerol + sn-glycerol 3-phosphate = a 1,2-diacyl-sn-glycero-3-phospho-(1'-sn-glycero-3'-phosphate) + CMP + H(+)</text>
        <dbReference type="Rhea" id="RHEA:12593"/>
        <dbReference type="ChEBI" id="CHEBI:15378"/>
        <dbReference type="ChEBI" id="CHEBI:57597"/>
        <dbReference type="ChEBI" id="CHEBI:58332"/>
        <dbReference type="ChEBI" id="CHEBI:60110"/>
        <dbReference type="ChEBI" id="CHEBI:60377"/>
        <dbReference type="EC" id="2.7.8.5"/>
    </reaction>
</comment>
<dbReference type="Proteomes" id="UP000076532">
    <property type="component" value="Unassembled WGS sequence"/>
</dbReference>
<dbReference type="InterPro" id="IPR001736">
    <property type="entry name" value="PLipase_D/transphosphatidylase"/>
</dbReference>
<evidence type="ECO:0000259" key="11">
    <source>
        <dbReference type="PROSITE" id="PS50035"/>
    </source>
</evidence>
<dbReference type="EMBL" id="KV417715">
    <property type="protein sequence ID" value="KZP08715.1"/>
    <property type="molecule type" value="Genomic_DNA"/>
</dbReference>
<dbReference type="CDD" id="cd09137">
    <property type="entry name" value="PLDc_PGS1_euk_2"/>
    <property type="match status" value="1"/>
</dbReference>
<dbReference type="OrthoDB" id="10250191at2759"/>
<evidence type="ECO:0000256" key="1">
    <source>
        <dbReference type="ARBA" id="ARBA00005042"/>
    </source>
</evidence>
<dbReference type="PROSITE" id="PS50035">
    <property type="entry name" value="PLD"/>
    <property type="match status" value="1"/>
</dbReference>
<dbReference type="PANTHER" id="PTHR12586">
    <property type="entry name" value="CDP-DIACYLGLYCEROL--SERINE O-PHOSPHATIDYLTRANSFERASE"/>
    <property type="match status" value="1"/>
</dbReference>
<keyword evidence="7 10" id="KW-0594">Phospholipid biosynthesis</keyword>
<sequence>MFALRACSRSSSPKRIFQSLWSTKWTRNVSTTSLDPCIRGFAVDLAKKQPGFSIHAKDVNVLSEPQQFYQKLLDMIRRAQNRIFISSLYIGSADRELIDTLSDALKSNARLEVYLQLDLNRSTRPGASSTARVLLPLLKEFPERFHVSLFRSPKLRGLMAKLVPPRFNEGWGTWHSKIYGVDDEVMISGANLNSNYFTDRQDRYIHFTGQPTMAQYCFSFLQAIASFSYKLIPATAGTSDEGYHLEWPDSDIHPHHFHAKAEKVISELQASYLKSSSSPGPSGSDVVVFPVIQGGQFNIREEERCLSMLFDHLASTGQNPTMHLTSGYFGLSKAYQDLVLRSSIDCNIIAASPKANGFYGSKGLSGRIPDGYTLLEQRFMRAVTAAGRQWSPANEKGVQLNLWSKANWTYHAKGIWLSPTPDSAPVATLFGSTNLNSRSANLDTELSFMMMTTSEVLRRKLHDEIQGLQQHAGPWTGGERRVPLTTKAIVGIVGGML</sequence>
<evidence type="ECO:0000256" key="3">
    <source>
        <dbReference type="ARBA" id="ARBA00022516"/>
    </source>
</evidence>
<dbReference type="GO" id="GO:0005524">
    <property type="term" value="F:ATP binding"/>
    <property type="evidence" value="ECO:0007669"/>
    <property type="project" value="UniProtKB-KW"/>
</dbReference>
<keyword evidence="3 10" id="KW-0444">Lipid biosynthesis</keyword>
<keyword evidence="6 10" id="KW-0443">Lipid metabolism</keyword>